<dbReference type="Pfam" id="PF13899">
    <property type="entry name" value="Thioredoxin_7"/>
    <property type="match status" value="1"/>
</dbReference>
<dbReference type="PANTHER" id="PTHR15337">
    <property type="entry name" value="ANTERIOR GRADIENT PROTEIN-RELATED"/>
    <property type="match status" value="1"/>
</dbReference>
<proteinExistence type="predicted"/>
<dbReference type="Proteomes" id="UP000546007">
    <property type="component" value="Unassembled WGS sequence"/>
</dbReference>
<dbReference type="EMBL" id="JACIES010000004">
    <property type="protein sequence ID" value="MBB4026245.1"/>
    <property type="molecule type" value="Genomic_DNA"/>
</dbReference>
<dbReference type="InterPro" id="IPR017937">
    <property type="entry name" value="Thioredoxin_CS"/>
</dbReference>
<dbReference type="InterPro" id="IPR036249">
    <property type="entry name" value="Thioredoxin-like_sf"/>
</dbReference>
<evidence type="ECO:0000259" key="4">
    <source>
        <dbReference type="PROSITE" id="PS51352"/>
    </source>
</evidence>
<keyword evidence="2" id="KW-0676">Redox-active center</keyword>
<evidence type="ECO:0000256" key="2">
    <source>
        <dbReference type="ARBA" id="ARBA00023284"/>
    </source>
</evidence>
<protein>
    <submittedName>
        <fullName evidence="5">Thiol-disulfide isomerase/thioredoxin</fullName>
    </submittedName>
</protein>
<keyword evidence="5" id="KW-0413">Isomerase</keyword>
<dbReference type="PROSITE" id="PS51352">
    <property type="entry name" value="THIOREDOXIN_2"/>
    <property type="match status" value="2"/>
</dbReference>
<sequence>MKSLISIIAFLMLSFTAFCQGGVNFEHITFDEALAKAKAENKLVFMDCYTSWCGPCKYMSETIFPQEKAGEFFNPKFVCVKFDMEKGEGPELGKKFGVRAYPTFLILRPDGSVQHKVVGGGDLEGFIARVEKGLNEKTSLDYLNKVYEKGKMNKKQLMAYQIALNDAYEQAKSEKVGEELNKILKDKDKMKKEFWPILEESPYGSDNFKLVVNNIATFNKNIGKEKVDAYLYGNYSQAIDNTTRRNAKEPAKTLEQIRQELTNIDLENKDQLMSKIELAQATIDQNVDKIISLAEQAAETKSEELWSIVNALNSISSKVNKAEAGRIVALGDKFIANSPENGKAYMTNFFEKFKVAAHVGVYFYELSYEDALKMAKQQGRKLFIDCYTTWCGPCKYMSETVFKQENVGDFLNQNFICLKYDMEKGEGPELAKKFGVRAYPTFVIVNPDGTIRHKLVGGGEGEKFIERVKESFDDNKALGALDAKYNSGNRDKAFLSQYAQVMVANYDPNAKAIVDELLKISTDEEKLSEDYWFIFGNSELSPKDSEAAKFLTDNRSKFNETIGKEKVDNRLSEGLFREILMVIAGRGQKTDVKRLDAIGREVKALKLSNEKTLLSSLAIAKAVKTENIDKILTACEKELPKLGKDSQMIAYYLSGSLAKANDTQKARWQKIVQANTGK</sequence>
<comment type="caution">
    <text evidence="5">The sequence shown here is derived from an EMBL/GenBank/DDBJ whole genome shotgun (WGS) entry which is preliminary data.</text>
</comment>
<keyword evidence="6" id="KW-1185">Reference proteome</keyword>
<dbReference type="RefSeq" id="WP_229782947.1">
    <property type="nucleotide sequence ID" value="NZ_AP028155.1"/>
</dbReference>
<keyword evidence="1 3" id="KW-0732">Signal</keyword>
<dbReference type="Pfam" id="PF00085">
    <property type="entry name" value="Thioredoxin"/>
    <property type="match status" value="1"/>
</dbReference>
<evidence type="ECO:0000256" key="3">
    <source>
        <dbReference type="SAM" id="SignalP"/>
    </source>
</evidence>
<dbReference type="PANTHER" id="PTHR15337:SF11">
    <property type="entry name" value="THIOREDOXIN DOMAIN-CONTAINING PROTEIN"/>
    <property type="match status" value="1"/>
</dbReference>
<evidence type="ECO:0000313" key="6">
    <source>
        <dbReference type="Proteomes" id="UP000546007"/>
    </source>
</evidence>
<gene>
    <name evidence="5" type="ORF">GGR14_002035</name>
</gene>
<dbReference type="CDD" id="cd02947">
    <property type="entry name" value="TRX_family"/>
    <property type="match status" value="1"/>
</dbReference>
<dbReference type="PROSITE" id="PS00194">
    <property type="entry name" value="THIOREDOXIN_1"/>
    <property type="match status" value="2"/>
</dbReference>
<evidence type="ECO:0000256" key="1">
    <source>
        <dbReference type="ARBA" id="ARBA00022729"/>
    </source>
</evidence>
<accession>A0A7W6HWG3</accession>
<dbReference type="InterPro" id="IPR013766">
    <property type="entry name" value="Thioredoxin_domain"/>
</dbReference>
<feature type="domain" description="Thioredoxin" evidence="4">
    <location>
        <begin position="325"/>
        <end position="473"/>
    </location>
</feature>
<dbReference type="Gene3D" id="3.40.30.10">
    <property type="entry name" value="Glutaredoxin"/>
    <property type="match status" value="2"/>
</dbReference>
<name>A0A7W6HWG3_9BACT</name>
<dbReference type="AlphaFoldDB" id="A0A7W6HWG3"/>
<feature type="chain" id="PRO_5030959773" evidence="3">
    <location>
        <begin position="20"/>
        <end position="678"/>
    </location>
</feature>
<evidence type="ECO:0000313" key="5">
    <source>
        <dbReference type="EMBL" id="MBB4026245.1"/>
    </source>
</evidence>
<dbReference type="InterPro" id="IPR051099">
    <property type="entry name" value="AGR/TXD"/>
</dbReference>
<dbReference type="SUPFAM" id="SSF52833">
    <property type="entry name" value="Thioredoxin-like"/>
    <property type="match status" value="2"/>
</dbReference>
<reference evidence="5 6" key="1">
    <citation type="submission" date="2020-08" db="EMBL/GenBank/DDBJ databases">
        <title>Genomic Encyclopedia of Type Strains, Phase IV (KMG-IV): sequencing the most valuable type-strain genomes for metagenomic binning, comparative biology and taxonomic classification.</title>
        <authorList>
            <person name="Goeker M."/>
        </authorList>
    </citation>
    <scope>NUCLEOTIDE SEQUENCE [LARGE SCALE GENOMIC DNA]</scope>
    <source>
        <strain evidence="5 6">DSM 105721</strain>
    </source>
</reference>
<feature type="domain" description="Thioredoxin" evidence="4">
    <location>
        <begin position="6"/>
        <end position="135"/>
    </location>
</feature>
<organism evidence="5 6">
    <name type="scientific">Butyricimonas faecihominis</name>
    <dbReference type="NCBI Taxonomy" id="1472416"/>
    <lineage>
        <taxon>Bacteria</taxon>
        <taxon>Pseudomonadati</taxon>
        <taxon>Bacteroidota</taxon>
        <taxon>Bacteroidia</taxon>
        <taxon>Bacteroidales</taxon>
        <taxon>Odoribacteraceae</taxon>
        <taxon>Butyricimonas</taxon>
    </lineage>
</organism>
<dbReference type="GO" id="GO:0016853">
    <property type="term" value="F:isomerase activity"/>
    <property type="evidence" value="ECO:0007669"/>
    <property type="project" value="UniProtKB-KW"/>
</dbReference>
<dbReference type="GeneID" id="93102349"/>
<feature type="signal peptide" evidence="3">
    <location>
        <begin position="1"/>
        <end position="19"/>
    </location>
</feature>